<evidence type="ECO:0000256" key="1">
    <source>
        <dbReference type="SAM" id="Coils"/>
    </source>
</evidence>
<dbReference type="EMBL" id="CAJVPQ010008013">
    <property type="protein sequence ID" value="CAG8702811.1"/>
    <property type="molecule type" value="Genomic_DNA"/>
</dbReference>
<sequence>MSYKTTKSKKDIWYQVVRREVNYVEQPVGGRTLILEAKKANENEYTTLNSTFFLNQYDSDFNKLVATENEEVQRLRNKIQEMDSEMKRMSIHSVQAEAPSNEIHVHEIKCRLKNTVENVYENVVTLHRGESEVLNSDISIDGLYNMENNALQVIVESSTLNITLSSSDVMDIRSEMYKENLRKHYVPYITIFQSSGYGKSQLVKEMARRIPTIYLCLQDTNSTGYPSRTRVGAELFERELKELREGEEWRFTYILQNNQMDTNYYTVIWTEISRRSSSWRNIIDSELDMSASFITNDNSNNNVCFLLCIDEARTLISPINKHKFSPFRLFRKALKNVRWHGFFALLLDTLSRISNFAPSKSIDPSHCDNENDECRNLAKYGRPLYMSYLQSNIDDPQVIHKFINLLKRKLLGGTNNFENSRK</sequence>
<name>A0A9N9HSA2_9GLOM</name>
<comment type="caution">
    <text evidence="2">The sequence shown here is derived from an EMBL/GenBank/DDBJ whole genome shotgun (WGS) entry which is preliminary data.</text>
</comment>
<gene>
    <name evidence="2" type="ORF">FCALED_LOCUS13562</name>
</gene>
<keyword evidence="1" id="KW-0175">Coiled coil</keyword>
<dbReference type="AlphaFoldDB" id="A0A9N9HSA2"/>
<dbReference type="Gene3D" id="3.40.50.300">
    <property type="entry name" value="P-loop containing nucleotide triphosphate hydrolases"/>
    <property type="match status" value="1"/>
</dbReference>
<evidence type="ECO:0000313" key="2">
    <source>
        <dbReference type="EMBL" id="CAG8702811.1"/>
    </source>
</evidence>
<feature type="coiled-coil region" evidence="1">
    <location>
        <begin position="65"/>
        <end position="92"/>
    </location>
</feature>
<proteinExistence type="predicted"/>
<accession>A0A9N9HSA2</accession>
<reference evidence="2" key="1">
    <citation type="submission" date="2021-06" db="EMBL/GenBank/DDBJ databases">
        <authorList>
            <person name="Kallberg Y."/>
            <person name="Tangrot J."/>
            <person name="Rosling A."/>
        </authorList>
    </citation>
    <scope>NUCLEOTIDE SEQUENCE</scope>
    <source>
        <strain evidence="2">UK204</strain>
    </source>
</reference>
<dbReference type="Proteomes" id="UP000789570">
    <property type="component" value="Unassembled WGS sequence"/>
</dbReference>
<evidence type="ECO:0000313" key="3">
    <source>
        <dbReference type="Proteomes" id="UP000789570"/>
    </source>
</evidence>
<dbReference type="PANTHER" id="PTHR33266:SF1">
    <property type="entry name" value="F-BOX DOMAIN-CONTAINING PROTEIN"/>
    <property type="match status" value="1"/>
</dbReference>
<protein>
    <submittedName>
        <fullName evidence="2">10942_t:CDS:1</fullName>
    </submittedName>
</protein>
<dbReference type="PANTHER" id="PTHR33266">
    <property type="entry name" value="CHROMOSOME 15, WHOLE GENOME SHOTGUN SEQUENCE"/>
    <property type="match status" value="1"/>
</dbReference>
<dbReference type="InterPro" id="IPR027417">
    <property type="entry name" value="P-loop_NTPase"/>
</dbReference>
<keyword evidence="3" id="KW-1185">Reference proteome</keyword>
<dbReference type="OrthoDB" id="2392599at2759"/>
<organism evidence="2 3">
    <name type="scientific">Funneliformis caledonium</name>
    <dbReference type="NCBI Taxonomy" id="1117310"/>
    <lineage>
        <taxon>Eukaryota</taxon>
        <taxon>Fungi</taxon>
        <taxon>Fungi incertae sedis</taxon>
        <taxon>Mucoromycota</taxon>
        <taxon>Glomeromycotina</taxon>
        <taxon>Glomeromycetes</taxon>
        <taxon>Glomerales</taxon>
        <taxon>Glomeraceae</taxon>
        <taxon>Funneliformis</taxon>
    </lineage>
</organism>
<feature type="non-terminal residue" evidence="2">
    <location>
        <position position="1"/>
    </location>
</feature>